<keyword evidence="2" id="KW-1185">Reference proteome</keyword>
<comment type="caution">
    <text evidence="1">The sequence shown here is derived from an EMBL/GenBank/DDBJ whole genome shotgun (WGS) entry which is preliminary data.</text>
</comment>
<gene>
    <name evidence="1" type="ORF">PR048_017251</name>
</gene>
<reference evidence="1 2" key="1">
    <citation type="submission" date="2023-02" db="EMBL/GenBank/DDBJ databases">
        <title>LHISI_Scaffold_Assembly.</title>
        <authorList>
            <person name="Stuart O.P."/>
            <person name="Cleave R."/>
            <person name="Magrath M.J.L."/>
            <person name="Mikheyev A.S."/>
        </authorList>
    </citation>
    <scope>NUCLEOTIDE SEQUENCE [LARGE SCALE GENOMIC DNA]</scope>
    <source>
        <strain evidence="1">Daus_M_001</strain>
        <tissue evidence="1">Leg muscle</tissue>
    </source>
</reference>
<sequence length="137" mass="15693">MVTENSYSTSINENNLDTTPCPMSNCIADGTLTIQCAHYGDKYHYLGLGLKEKDTDGLEYHCPRYQKRQVRCDSAQCIREGLYRVSYNDCPKSLVAPFPAKQCSHKQLTEEVNSQYQKPSKEAEIFILHKLLLLQRL</sequence>
<dbReference type="EMBL" id="JARBHB010000006">
    <property type="protein sequence ID" value="KAJ8880780.1"/>
    <property type="molecule type" value="Genomic_DNA"/>
</dbReference>
<protein>
    <submittedName>
        <fullName evidence="1">Uncharacterized protein</fullName>
    </submittedName>
</protein>
<proteinExistence type="predicted"/>
<organism evidence="1 2">
    <name type="scientific">Dryococelus australis</name>
    <dbReference type="NCBI Taxonomy" id="614101"/>
    <lineage>
        <taxon>Eukaryota</taxon>
        <taxon>Metazoa</taxon>
        <taxon>Ecdysozoa</taxon>
        <taxon>Arthropoda</taxon>
        <taxon>Hexapoda</taxon>
        <taxon>Insecta</taxon>
        <taxon>Pterygota</taxon>
        <taxon>Neoptera</taxon>
        <taxon>Polyneoptera</taxon>
        <taxon>Phasmatodea</taxon>
        <taxon>Verophasmatodea</taxon>
        <taxon>Anareolatae</taxon>
        <taxon>Phasmatidae</taxon>
        <taxon>Eurycanthinae</taxon>
        <taxon>Dryococelus</taxon>
    </lineage>
</organism>
<evidence type="ECO:0000313" key="1">
    <source>
        <dbReference type="EMBL" id="KAJ8880780.1"/>
    </source>
</evidence>
<accession>A0ABQ9H974</accession>
<dbReference type="Proteomes" id="UP001159363">
    <property type="component" value="Chromosome 5"/>
</dbReference>
<name>A0ABQ9H974_9NEOP</name>
<evidence type="ECO:0000313" key="2">
    <source>
        <dbReference type="Proteomes" id="UP001159363"/>
    </source>
</evidence>